<organism evidence="2 3">
    <name type="scientific">Pandoraea norimbergensis</name>
    <dbReference type="NCBI Taxonomy" id="93219"/>
    <lineage>
        <taxon>Bacteria</taxon>
        <taxon>Pseudomonadati</taxon>
        <taxon>Pseudomonadota</taxon>
        <taxon>Betaproteobacteria</taxon>
        <taxon>Burkholderiales</taxon>
        <taxon>Burkholderiaceae</taxon>
        <taxon>Pandoraea</taxon>
    </lineage>
</organism>
<accession>A0ABN4JRG0</accession>
<gene>
    <name evidence="2" type="ORF">AT302_23845</name>
</gene>
<dbReference type="Proteomes" id="UP000060277">
    <property type="component" value="Chromosome"/>
</dbReference>
<evidence type="ECO:0000313" key="2">
    <source>
        <dbReference type="EMBL" id="ALS62370.1"/>
    </source>
</evidence>
<keyword evidence="3" id="KW-1185">Reference proteome</keyword>
<name>A0ABN4JRG0_9BURK</name>
<feature type="region of interest" description="Disordered" evidence="1">
    <location>
        <begin position="210"/>
        <end position="252"/>
    </location>
</feature>
<reference evidence="3" key="1">
    <citation type="submission" date="2015-12" db="EMBL/GenBank/DDBJ databases">
        <title>Complete genome sequence of Pandoraea norimbergensis DSM 11628.</title>
        <authorList>
            <person name="Ee R."/>
            <person name="Lim Y.-L."/>
            <person name="Yong D."/>
            <person name="Yin W.-F."/>
            <person name="Chan K.-G."/>
        </authorList>
    </citation>
    <scope>NUCLEOTIDE SEQUENCE [LARGE SCALE GENOMIC DNA]</scope>
    <source>
        <strain evidence="3">DSM 11628</strain>
    </source>
</reference>
<dbReference type="RefSeq" id="WP_058379232.1">
    <property type="nucleotide sequence ID" value="NZ_CP013480.3"/>
</dbReference>
<evidence type="ECO:0000256" key="1">
    <source>
        <dbReference type="SAM" id="MobiDB-lite"/>
    </source>
</evidence>
<feature type="compositionally biased region" description="Pro residues" evidence="1">
    <location>
        <begin position="214"/>
        <end position="245"/>
    </location>
</feature>
<evidence type="ECO:0008006" key="4">
    <source>
        <dbReference type="Google" id="ProtNLM"/>
    </source>
</evidence>
<sequence>MSLGWIGALADVEARIMTMQHARPAVRTQRSMGQICEHIAMNLKHAKQRVIDADGERAPSGMVREIDNFEGRIQARIRQSAKRSDFSMLRGMRGDGFNRSVRGQWDVANASCLTSSARRLHEFLLDVDSRSEAILLRATAYQERVAASMAAQLQARDNAIFEQAYAALVQDLVAVSGRALSASDGIAQMQSELSEMAGMAANMVSEMASFLPPGEAPPPYTPPPYAPPSPPPSLMAPALPPPPSAPASDTRL</sequence>
<proteinExistence type="predicted"/>
<protein>
    <recommendedName>
        <fullName evidence="4">Chemotaxis protein</fullName>
    </recommendedName>
</protein>
<dbReference type="EMBL" id="CP013480">
    <property type="protein sequence ID" value="ALS62370.1"/>
    <property type="molecule type" value="Genomic_DNA"/>
</dbReference>
<evidence type="ECO:0000313" key="3">
    <source>
        <dbReference type="Proteomes" id="UP000060277"/>
    </source>
</evidence>